<reference evidence="1 2" key="1">
    <citation type="submission" date="2022-08" db="EMBL/GenBank/DDBJ databases">
        <title>Aerococcaceae sp. nov isolated from spoiled eye mask.</title>
        <authorList>
            <person name="Zhou G."/>
            <person name="Xie X.-B."/>
            <person name="Shi Q.-S."/>
            <person name="Wang Y.-S."/>
            <person name="Wen X."/>
            <person name="Peng H."/>
            <person name="Yang X.-J."/>
            <person name="Tao H.-B."/>
            <person name="Huang X.-M."/>
        </authorList>
    </citation>
    <scope>NUCLEOTIDE SEQUENCE [LARGE SCALE GENOMIC DNA]</scope>
    <source>
        <strain evidence="2">DM20194951</strain>
    </source>
</reference>
<keyword evidence="2" id="KW-1185">Reference proteome</keyword>
<keyword evidence="1" id="KW-0378">Hydrolase</keyword>
<dbReference type="RefSeq" id="WP_313794536.1">
    <property type="nucleotide sequence ID" value="NZ_CP102453.1"/>
</dbReference>
<dbReference type="InterPro" id="IPR053169">
    <property type="entry name" value="MUG_Protein"/>
</dbReference>
<evidence type="ECO:0000313" key="1">
    <source>
        <dbReference type="EMBL" id="UUX35043.1"/>
    </source>
</evidence>
<name>A0ABY5P9E4_9LACT</name>
<dbReference type="Gene3D" id="1.50.10.20">
    <property type="match status" value="1"/>
</dbReference>
<dbReference type="PANTHER" id="PTHR47791:SF3">
    <property type="entry name" value="MEIOTICALLY UP-REGULATED GENE 191 PROTEIN"/>
    <property type="match status" value="1"/>
</dbReference>
<dbReference type="SUPFAM" id="SSF48208">
    <property type="entry name" value="Six-hairpin glycosidases"/>
    <property type="match status" value="1"/>
</dbReference>
<dbReference type="PIRSF" id="PIRSF021505">
    <property type="entry name" value="O_gly_hdrol"/>
    <property type="match status" value="1"/>
</dbReference>
<dbReference type="InterPro" id="IPR014512">
    <property type="entry name" value="O_gly_hydro"/>
</dbReference>
<dbReference type="Proteomes" id="UP001315967">
    <property type="component" value="Chromosome"/>
</dbReference>
<proteinExistence type="predicted"/>
<dbReference type="EMBL" id="CP102453">
    <property type="protein sequence ID" value="UUX35043.1"/>
    <property type="molecule type" value="Genomic_DNA"/>
</dbReference>
<dbReference type="Pfam" id="PF03663">
    <property type="entry name" value="Glyco_hydro_76"/>
    <property type="match status" value="1"/>
</dbReference>
<dbReference type="InterPro" id="IPR008928">
    <property type="entry name" value="6-hairpin_glycosidase_sf"/>
</dbReference>
<protein>
    <submittedName>
        <fullName evidence="1">Glycoside hydrolase</fullName>
    </submittedName>
</protein>
<accession>A0ABY5P9E4</accession>
<organism evidence="1 2">
    <name type="scientific">Fundicoccus culcitae</name>
    <dbReference type="NCBI Taxonomy" id="2969821"/>
    <lineage>
        <taxon>Bacteria</taxon>
        <taxon>Bacillati</taxon>
        <taxon>Bacillota</taxon>
        <taxon>Bacilli</taxon>
        <taxon>Lactobacillales</taxon>
        <taxon>Aerococcaceae</taxon>
        <taxon>Fundicoccus</taxon>
    </lineage>
</organism>
<gene>
    <name evidence="1" type="ORF">NRE15_05210</name>
</gene>
<dbReference type="PANTHER" id="PTHR47791">
    <property type="entry name" value="MEIOTICALLY UP-REGULATED GENE 191 PROTEIN"/>
    <property type="match status" value="1"/>
</dbReference>
<evidence type="ECO:0000313" key="2">
    <source>
        <dbReference type="Proteomes" id="UP001315967"/>
    </source>
</evidence>
<sequence>MKETSSWSDKADRAFKGLLDNFWNDNIGMFNNQYPNIDNYSNLTFHYWWYAHSIDSLVDAFERTRNHQILEIIREKYLGIVLRNGGQPLNLLYDDMEWLALTLLRVYKITNDPFYLNEVKVLWTDIKKGWTDEAGGGFAWHKEIMHYKNTPANAPAIILASRLYQLFDDENDLDWANKIFKWQDTQLVNQNTGFVNDGKNSQKDGAIDTSAYTYCQGVYIGACTELFKISKNREYIEKALLTAETTIEKFTHTETGLLVSEGVGDGGLFKGILIRYLTELVCLLPQETKFITDFIRKNAEGLWNEGIEKPHILFNDNWGKAPEIKKGISLSVQLSGLFLTESMAKLEELNII</sequence>
<dbReference type="InterPro" id="IPR005198">
    <property type="entry name" value="Glyco_hydro_76"/>
</dbReference>
<dbReference type="GO" id="GO:0016787">
    <property type="term" value="F:hydrolase activity"/>
    <property type="evidence" value="ECO:0007669"/>
    <property type="project" value="UniProtKB-KW"/>
</dbReference>